<evidence type="ECO:0000313" key="1">
    <source>
        <dbReference type="EMBL" id="KAK3077370.1"/>
    </source>
</evidence>
<gene>
    <name evidence="1" type="ORF">LTS18_010459</name>
</gene>
<accession>A0ACC3DLI6</accession>
<dbReference type="EMBL" id="JAWDJW010002928">
    <property type="protein sequence ID" value="KAK3077370.1"/>
    <property type="molecule type" value="Genomic_DNA"/>
</dbReference>
<evidence type="ECO:0000313" key="2">
    <source>
        <dbReference type="Proteomes" id="UP001186974"/>
    </source>
</evidence>
<dbReference type="Proteomes" id="UP001186974">
    <property type="component" value="Unassembled WGS sequence"/>
</dbReference>
<reference evidence="1" key="1">
    <citation type="submission" date="2024-09" db="EMBL/GenBank/DDBJ databases">
        <title>Black Yeasts Isolated from many extreme environments.</title>
        <authorList>
            <person name="Coleine C."/>
            <person name="Stajich J.E."/>
            <person name="Selbmann L."/>
        </authorList>
    </citation>
    <scope>NUCLEOTIDE SEQUENCE</scope>
    <source>
        <strain evidence="1">CCFEE 5737</strain>
    </source>
</reference>
<keyword evidence="2" id="KW-1185">Reference proteome</keyword>
<proteinExistence type="predicted"/>
<organism evidence="1 2">
    <name type="scientific">Coniosporium uncinatum</name>
    <dbReference type="NCBI Taxonomy" id="93489"/>
    <lineage>
        <taxon>Eukaryota</taxon>
        <taxon>Fungi</taxon>
        <taxon>Dikarya</taxon>
        <taxon>Ascomycota</taxon>
        <taxon>Pezizomycotina</taxon>
        <taxon>Dothideomycetes</taxon>
        <taxon>Dothideomycetes incertae sedis</taxon>
        <taxon>Coniosporium</taxon>
    </lineage>
</organism>
<feature type="non-terminal residue" evidence="1">
    <location>
        <position position="1"/>
    </location>
</feature>
<name>A0ACC3DLI6_9PEZI</name>
<protein>
    <submittedName>
        <fullName evidence="1">Uncharacterized protein</fullName>
    </submittedName>
</protein>
<sequence>TTPPNISGPDVGGYEATGVRPDDGDGKGEVRKYSPNDEDAGVNVNLAWTGKKGNEDWGVWATYVYYGLLVAGAYGFWKGLYPLTASTNALVLF</sequence>
<comment type="caution">
    <text evidence="1">The sequence shown here is derived from an EMBL/GenBank/DDBJ whole genome shotgun (WGS) entry which is preliminary data.</text>
</comment>